<dbReference type="AlphaFoldDB" id="A0A6V7WXH0"/>
<gene>
    <name evidence="3" type="ORF">MENT_LOCUS44617</name>
</gene>
<keyword evidence="2" id="KW-0812">Transmembrane</keyword>
<evidence type="ECO:0000313" key="4">
    <source>
        <dbReference type="Proteomes" id="UP000580250"/>
    </source>
</evidence>
<accession>A0A6V7WXH0</accession>
<sequence>MQDKRWRGDQCSSVSSSKRRLQEHVEGQELLVTHVQQTSNDDFVQTKKQYVQLLGELGGFDHSIELYNLNGGKDLNNSQQQHQQADLQAKWCIYNNLFWIFCVNLFYFFSFLFFCFFFCF</sequence>
<reference evidence="3 4" key="1">
    <citation type="submission" date="2020-08" db="EMBL/GenBank/DDBJ databases">
        <authorList>
            <person name="Koutsovoulos G."/>
            <person name="Danchin GJ E."/>
        </authorList>
    </citation>
    <scope>NUCLEOTIDE SEQUENCE [LARGE SCALE GENOMIC DNA]</scope>
</reference>
<keyword evidence="2" id="KW-1133">Transmembrane helix</keyword>
<dbReference type="EMBL" id="CAJEWN010000899">
    <property type="protein sequence ID" value="CAD2191766.1"/>
    <property type="molecule type" value="Genomic_DNA"/>
</dbReference>
<dbReference type="Proteomes" id="UP000580250">
    <property type="component" value="Unassembled WGS sequence"/>
</dbReference>
<organism evidence="3 4">
    <name type="scientific">Meloidogyne enterolobii</name>
    <name type="common">Root-knot nematode worm</name>
    <name type="synonym">Meloidogyne mayaguensis</name>
    <dbReference type="NCBI Taxonomy" id="390850"/>
    <lineage>
        <taxon>Eukaryota</taxon>
        <taxon>Metazoa</taxon>
        <taxon>Ecdysozoa</taxon>
        <taxon>Nematoda</taxon>
        <taxon>Chromadorea</taxon>
        <taxon>Rhabditida</taxon>
        <taxon>Tylenchina</taxon>
        <taxon>Tylenchomorpha</taxon>
        <taxon>Tylenchoidea</taxon>
        <taxon>Meloidogynidae</taxon>
        <taxon>Meloidogyninae</taxon>
        <taxon>Meloidogyne</taxon>
    </lineage>
</organism>
<evidence type="ECO:0000256" key="1">
    <source>
        <dbReference type="SAM" id="MobiDB-lite"/>
    </source>
</evidence>
<protein>
    <submittedName>
        <fullName evidence="3">Uncharacterized protein</fullName>
    </submittedName>
</protein>
<evidence type="ECO:0000313" key="3">
    <source>
        <dbReference type="EMBL" id="CAD2191766.1"/>
    </source>
</evidence>
<feature type="region of interest" description="Disordered" evidence="1">
    <location>
        <begin position="1"/>
        <end position="22"/>
    </location>
</feature>
<keyword evidence="2" id="KW-0472">Membrane</keyword>
<feature type="transmembrane region" description="Helical" evidence="2">
    <location>
        <begin position="97"/>
        <end position="119"/>
    </location>
</feature>
<proteinExistence type="predicted"/>
<comment type="caution">
    <text evidence="3">The sequence shown here is derived from an EMBL/GenBank/DDBJ whole genome shotgun (WGS) entry which is preliminary data.</text>
</comment>
<evidence type="ECO:0000256" key="2">
    <source>
        <dbReference type="SAM" id="Phobius"/>
    </source>
</evidence>
<name>A0A6V7WXH0_MELEN</name>